<dbReference type="OrthoDB" id="1550637at2"/>
<sequence length="257" mass="28298">MPQLSVSTTDLKAWGTVWRGSVGSPKKDGTPKGKRADAFDKKQGMDFGLVFDTAFARALAEMLGGVSVMSPENDSLLPPHPNCVELGKTRIVGGIRPQNYDAAYRPDGPRVVYDSKTLNDRKSIGKNWQNMVNDLATEASTVHTRFPYCIVAFIVVLPKPALQPSQARALIRTLERLGSRGDELDQHHLAEAIAMCVWDPDTGQIDNAVPPPDSILRIEALPGRIHPTYLDRYKNLPPHEAEEMREASEGEADEEEG</sequence>
<feature type="region of interest" description="Disordered" evidence="1">
    <location>
        <begin position="231"/>
        <end position="257"/>
    </location>
</feature>
<evidence type="ECO:0000313" key="2">
    <source>
        <dbReference type="EMBL" id="PWS35981.1"/>
    </source>
</evidence>
<name>A0A317FA15_9PROT</name>
<feature type="compositionally biased region" description="Basic and acidic residues" evidence="1">
    <location>
        <begin position="231"/>
        <end position="248"/>
    </location>
</feature>
<evidence type="ECO:0000256" key="1">
    <source>
        <dbReference type="SAM" id="MobiDB-lite"/>
    </source>
</evidence>
<evidence type="ECO:0000313" key="3">
    <source>
        <dbReference type="Proteomes" id="UP000245765"/>
    </source>
</evidence>
<organism evidence="2 3">
    <name type="scientific">Falsiroseomonas bella</name>
    <dbReference type="NCBI Taxonomy" id="2184016"/>
    <lineage>
        <taxon>Bacteria</taxon>
        <taxon>Pseudomonadati</taxon>
        <taxon>Pseudomonadota</taxon>
        <taxon>Alphaproteobacteria</taxon>
        <taxon>Acetobacterales</taxon>
        <taxon>Roseomonadaceae</taxon>
        <taxon>Falsiroseomonas</taxon>
    </lineage>
</organism>
<feature type="compositionally biased region" description="Basic and acidic residues" evidence="1">
    <location>
        <begin position="25"/>
        <end position="38"/>
    </location>
</feature>
<feature type="region of interest" description="Disordered" evidence="1">
    <location>
        <begin position="18"/>
        <end position="38"/>
    </location>
</feature>
<comment type="caution">
    <text evidence="2">The sequence shown here is derived from an EMBL/GenBank/DDBJ whole genome shotgun (WGS) entry which is preliminary data.</text>
</comment>
<proteinExistence type="predicted"/>
<protein>
    <submittedName>
        <fullName evidence="2">Uncharacterized protein</fullName>
    </submittedName>
</protein>
<dbReference type="AlphaFoldDB" id="A0A317FA15"/>
<gene>
    <name evidence="2" type="ORF">DFH01_17040</name>
</gene>
<dbReference type="RefSeq" id="WP_109872347.1">
    <property type="nucleotide sequence ID" value="NZ_QGNA01000004.1"/>
</dbReference>
<accession>A0A317FA15</accession>
<dbReference type="Proteomes" id="UP000245765">
    <property type="component" value="Unassembled WGS sequence"/>
</dbReference>
<dbReference type="EMBL" id="QGNA01000004">
    <property type="protein sequence ID" value="PWS35981.1"/>
    <property type="molecule type" value="Genomic_DNA"/>
</dbReference>
<reference evidence="3" key="1">
    <citation type="submission" date="2018-05" db="EMBL/GenBank/DDBJ databases">
        <authorList>
            <person name="Du Z."/>
            <person name="Wang X."/>
        </authorList>
    </citation>
    <scope>NUCLEOTIDE SEQUENCE [LARGE SCALE GENOMIC DNA]</scope>
    <source>
        <strain evidence="3">CQN31</strain>
    </source>
</reference>
<keyword evidence="3" id="KW-1185">Reference proteome</keyword>